<dbReference type="RefSeq" id="WP_099615785.1">
    <property type="nucleotide sequence ID" value="NZ_KZ319376.1"/>
</dbReference>
<comment type="caution">
    <text evidence="3">The sequence shown here is derived from an EMBL/GenBank/DDBJ whole genome shotgun (WGS) entry which is preliminary data.</text>
</comment>
<feature type="transmembrane region" description="Helical" evidence="1">
    <location>
        <begin position="16"/>
        <end position="34"/>
    </location>
</feature>
<dbReference type="InterPro" id="IPR006976">
    <property type="entry name" value="VanZ-like"/>
</dbReference>
<organism evidence="3 4">
    <name type="scientific">Marinobacter profundi</name>
    <dbReference type="NCBI Taxonomy" id="2666256"/>
    <lineage>
        <taxon>Bacteria</taxon>
        <taxon>Pseudomonadati</taxon>
        <taxon>Pseudomonadota</taxon>
        <taxon>Gammaproteobacteria</taxon>
        <taxon>Pseudomonadales</taxon>
        <taxon>Marinobacteraceae</taxon>
        <taxon>Marinobacter</taxon>
    </lineage>
</organism>
<feature type="transmembrane region" description="Helical" evidence="1">
    <location>
        <begin position="98"/>
        <end position="116"/>
    </location>
</feature>
<dbReference type="Proteomes" id="UP000231409">
    <property type="component" value="Unassembled WGS sequence"/>
</dbReference>
<gene>
    <name evidence="3" type="ORF">CLH61_16075</name>
</gene>
<dbReference type="PANTHER" id="PTHR28008">
    <property type="entry name" value="DOMAIN PROTEIN, PUTATIVE (AFU_ORTHOLOGUE AFUA_3G10980)-RELATED"/>
    <property type="match status" value="1"/>
</dbReference>
<evidence type="ECO:0000313" key="4">
    <source>
        <dbReference type="Proteomes" id="UP000231409"/>
    </source>
</evidence>
<keyword evidence="1" id="KW-0472">Membrane</keyword>
<keyword evidence="1" id="KW-0812">Transmembrane</keyword>
<accession>A0A2G1UH37</accession>
<keyword evidence="4" id="KW-1185">Reference proteome</keyword>
<evidence type="ECO:0000256" key="1">
    <source>
        <dbReference type="SAM" id="Phobius"/>
    </source>
</evidence>
<name>A0A2G1UH37_9GAMM</name>
<dbReference type="PANTHER" id="PTHR28008:SF1">
    <property type="entry name" value="DOMAIN PROTEIN, PUTATIVE (AFU_ORTHOLOGUE AFUA_3G10980)-RELATED"/>
    <property type="match status" value="1"/>
</dbReference>
<sequence length="133" mass="14896">MQTLRQRIHTLLDQQTLWRFLLAVSILAILFLATTSDDYPVPASSSDKVNHLIAFVELTILARLSWPGLRLGWLALPLLAFGLAIEMIQSQLPYRDFALGDLIADASGIALGLLPWPGLNRRYRGRPDQPFSD</sequence>
<keyword evidence="1" id="KW-1133">Transmembrane helix</keyword>
<dbReference type="AlphaFoldDB" id="A0A2G1UH37"/>
<dbReference type="EMBL" id="NTFH01000013">
    <property type="protein sequence ID" value="PHQ13821.1"/>
    <property type="molecule type" value="Genomic_DNA"/>
</dbReference>
<proteinExistence type="predicted"/>
<dbReference type="Pfam" id="PF04892">
    <property type="entry name" value="VanZ"/>
    <property type="match status" value="1"/>
</dbReference>
<evidence type="ECO:0000259" key="2">
    <source>
        <dbReference type="Pfam" id="PF04892"/>
    </source>
</evidence>
<feature type="transmembrane region" description="Helical" evidence="1">
    <location>
        <begin position="49"/>
        <end position="66"/>
    </location>
</feature>
<evidence type="ECO:0000313" key="3">
    <source>
        <dbReference type="EMBL" id="PHQ13821.1"/>
    </source>
</evidence>
<protein>
    <submittedName>
        <fullName evidence="3">Teicoplanin resistance protein VanZ</fullName>
    </submittedName>
</protein>
<reference evidence="3 4" key="1">
    <citation type="submission" date="2017-09" db="EMBL/GenBank/DDBJ databases">
        <title>The draft genome sequences of Marinobacter sp. PWS21.</title>
        <authorList>
            <person name="Cao J."/>
        </authorList>
    </citation>
    <scope>NUCLEOTIDE SEQUENCE [LARGE SCALE GENOMIC DNA]</scope>
    <source>
        <strain evidence="3 4">PWS21</strain>
    </source>
</reference>
<feature type="transmembrane region" description="Helical" evidence="1">
    <location>
        <begin position="73"/>
        <end position="92"/>
    </location>
</feature>
<feature type="domain" description="VanZ-like" evidence="2">
    <location>
        <begin position="16"/>
        <end position="114"/>
    </location>
</feature>